<evidence type="ECO:0000313" key="10">
    <source>
        <dbReference type="Proteomes" id="UP000266841"/>
    </source>
</evidence>
<dbReference type="Proteomes" id="UP000266841">
    <property type="component" value="Unassembled WGS sequence"/>
</dbReference>
<feature type="transmembrane region" description="Helical" evidence="6">
    <location>
        <begin position="195"/>
        <end position="220"/>
    </location>
</feature>
<evidence type="ECO:0000259" key="8">
    <source>
        <dbReference type="PROSITE" id="PS50922"/>
    </source>
</evidence>
<dbReference type="GO" id="GO:0016020">
    <property type="term" value="C:membrane"/>
    <property type="evidence" value="ECO:0007669"/>
    <property type="project" value="UniProtKB-SubCell"/>
</dbReference>
<dbReference type="PANTHER" id="PTHR13439:SF0">
    <property type="entry name" value="TOPOISOMERASE I DAMAGE AFFECTED PROTEIN 4"/>
    <property type="match status" value="1"/>
</dbReference>
<comment type="caution">
    <text evidence="9">The sequence shown here is derived from an EMBL/GenBank/DDBJ whole genome shotgun (WGS) entry which is preliminary data.</text>
</comment>
<feature type="domain" description="TLC" evidence="8">
    <location>
        <begin position="53"/>
        <end position="271"/>
    </location>
</feature>
<evidence type="ECO:0000256" key="5">
    <source>
        <dbReference type="PROSITE-ProRule" id="PRU00205"/>
    </source>
</evidence>
<accession>K0SEW5</accession>
<reference evidence="9 10" key="1">
    <citation type="journal article" date="2012" name="Genome Biol.">
        <title>Genome and low-iron response of an oceanic diatom adapted to chronic iron limitation.</title>
        <authorList>
            <person name="Lommer M."/>
            <person name="Specht M."/>
            <person name="Roy A.S."/>
            <person name="Kraemer L."/>
            <person name="Andreson R."/>
            <person name="Gutowska M.A."/>
            <person name="Wolf J."/>
            <person name="Bergner S.V."/>
            <person name="Schilhabel M.B."/>
            <person name="Klostermeier U.C."/>
            <person name="Beiko R.G."/>
            <person name="Rosenstiel P."/>
            <person name="Hippler M."/>
            <person name="Laroche J."/>
        </authorList>
    </citation>
    <scope>NUCLEOTIDE SEQUENCE [LARGE SCALE GENOMIC DNA]</scope>
    <source>
        <strain evidence="9 10">CCMP1005</strain>
    </source>
</reference>
<feature type="non-terminal residue" evidence="9">
    <location>
        <position position="1"/>
    </location>
</feature>
<evidence type="ECO:0000256" key="2">
    <source>
        <dbReference type="ARBA" id="ARBA00022692"/>
    </source>
</evidence>
<evidence type="ECO:0000256" key="1">
    <source>
        <dbReference type="ARBA" id="ARBA00004141"/>
    </source>
</evidence>
<dbReference type="Pfam" id="PF03798">
    <property type="entry name" value="TRAM_LAG1_CLN8"/>
    <property type="match status" value="1"/>
</dbReference>
<name>K0SEW5_THAOC</name>
<feature type="signal peptide" evidence="7">
    <location>
        <begin position="1"/>
        <end position="26"/>
    </location>
</feature>
<dbReference type="InterPro" id="IPR006634">
    <property type="entry name" value="TLC-dom"/>
</dbReference>
<evidence type="ECO:0000256" key="3">
    <source>
        <dbReference type="ARBA" id="ARBA00022989"/>
    </source>
</evidence>
<dbReference type="GO" id="GO:0005783">
    <property type="term" value="C:endoplasmic reticulum"/>
    <property type="evidence" value="ECO:0007669"/>
    <property type="project" value="TreeGrafter"/>
</dbReference>
<feature type="transmembrane region" description="Helical" evidence="6">
    <location>
        <begin position="165"/>
        <end position="183"/>
    </location>
</feature>
<dbReference type="EMBL" id="AGNL01017030">
    <property type="protein sequence ID" value="EJK64648.1"/>
    <property type="molecule type" value="Genomic_DNA"/>
</dbReference>
<evidence type="ECO:0000256" key="7">
    <source>
        <dbReference type="SAM" id="SignalP"/>
    </source>
</evidence>
<dbReference type="GO" id="GO:0055088">
    <property type="term" value="P:lipid homeostasis"/>
    <property type="evidence" value="ECO:0007669"/>
    <property type="project" value="TreeGrafter"/>
</dbReference>
<sequence>GSGAAIAQFLTFLFVWEALYQIASRAIKLAISRYPDQIVPTETTQSTGQASKTLAQRGPSYAISFLHSAYVTKRGFRHLLALWNASNTDKLMIPGRTVVSRVRLDHLEVATTNMLFVSYLVYDLVHITTQYPKLGGLDTVAHHVLFAICSFINGTYGIMAFPFGWLIVGEMSTIFLNLRWFMLKTGRQGSAALKVINSLFASTFIMTRIGIYTCGVVQLFGHSINEVRRLPDLSGVPVPFLVATCGCILLGWILNLIWGFKIAKMMMMGEAKAKNR</sequence>
<evidence type="ECO:0000256" key="6">
    <source>
        <dbReference type="SAM" id="Phobius"/>
    </source>
</evidence>
<dbReference type="OMA" id="TIHAVIV"/>
<organism evidence="9 10">
    <name type="scientific">Thalassiosira oceanica</name>
    <name type="common">Marine diatom</name>
    <dbReference type="NCBI Taxonomy" id="159749"/>
    <lineage>
        <taxon>Eukaryota</taxon>
        <taxon>Sar</taxon>
        <taxon>Stramenopiles</taxon>
        <taxon>Ochrophyta</taxon>
        <taxon>Bacillariophyta</taxon>
        <taxon>Coscinodiscophyceae</taxon>
        <taxon>Thalassiosirophycidae</taxon>
        <taxon>Thalassiosirales</taxon>
        <taxon>Thalassiosiraceae</taxon>
        <taxon>Thalassiosira</taxon>
    </lineage>
</organism>
<dbReference type="AlphaFoldDB" id="K0SEW5"/>
<dbReference type="PROSITE" id="PS50922">
    <property type="entry name" value="TLC"/>
    <property type="match status" value="1"/>
</dbReference>
<keyword evidence="10" id="KW-1185">Reference proteome</keyword>
<keyword evidence="7" id="KW-0732">Signal</keyword>
<dbReference type="eggNOG" id="ENOG502SABS">
    <property type="taxonomic scope" value="Eukaryota"/>
</dbReference>
<evidence type="ECO:0000256" key="4">
    <source>
        <dbReference type="ARBA" id="ARBA00023136"/>
    </source>
</evidence>
<gene>
    <name evidence="9" type="ORF">THAOC_14595</name>
</gene>
<keyword evidence="4 5" id="KW-0472">Membrane</keyword>
<dbReference type="PANTHER" id="PTHR13439">
    <property type="entry name" value="CT120 PROTEIN"/>
    <property type="match status" value="1"/>
</dbReference>
<evidence type="ECO:0000313" key="9">
    <source>
        <dbReference type="EMBL" id="EJK64648.1"/>
    </source>
</evidence>
<feature type="chain" id="PRO_5003837732" description="TLC domain-containing protein" evidence="7">
    <location>
        <begin position="27"/>
        <end position="276"/>
    </location>
</feature>
<protein>
    <recommendedName>
        <fullName evidence="8">TLC domain-containing protein</fullName>
    </recommendedName>
</protein>
<feature type="transmembrane region" description="Helical" evidence="6">
    <location>
        <begin position="240"/>
        <end position="258"/>
    </location>
</feature>
<comment type="subcellular location">
    <subcellularLocation>
        <location evidence="1">Membrane</location>
        <topology evidence="1">Multi-pass membrane protein</topology>
    </subcellularLocation>
</comment>
<dbReference type="OrthoDB" id="5440at2759"/>
<keyword evidence="3 6" id="KW-1133">Transmembrane helix</keyword>
<dbReference type="SMART" id="SM00724">
    <property type="entry name" value="TLC"/>
    <property type="match status" value="1"/>
</dbReference>
<dbReference type="InterPro" id="IPR050846">
    <property type="entry name" value="TLCD"/>
</dbReference>
<keyword evidence="2 5" id="KW-0812">Transmembrane</keyword>
<proteinExistence type="predicted"/>